<keyword evidence="3" id="KW-0349">Heme</keyword>
<dbReference type="InterPro" id="IPR024708">
    <property type="entry name" value="Catalase_AS"/>
</dbReference>
<dbReference type="GO" id="GO:0020037">
    <property type="term" value="F:heme binding"/>
    <property type="evidence" value="ECO:0007669"/>
    <property type="project" value="InterPro"/>
</dbReference>
<dbReference type="GO" id="GO:0046872">
    <property type="term" value="F:metal ion binding"/>
    <property type="evidence" value="ECO:0007669"/>
    <property type="project" value="UniProtKB-KW"/>
</dbReference>
<dbReference type="SUPFAM" id="SSF56634">
    <property type="entry name" value="Heme-dependent catalase-like"/>
    <property type="match status" value="1"/>
</dbReference>
<keyword evidence="5" id="KW-0560">Oxidoreductase</keyword>
<feature type="region of interest" description="Disordered" evidence="8">
    <location>
        <begin position="1"/>
        <end position="39"/>
    </location>
</feature>
<reference evidence="10 11" key="1">
    <citation type="submission" date="2023-01" db="EMBL/GenBank/DDBJ databases">
        <title>Analysis of 21 Apiospora genomes using comparative genomics revels a genus with tremendous synthesis potential of carbohydrate active enzymes and secondary metabolites.</title>
        <authorList>
            <person name="Sorensen T."/>
        </authorList>
    </citation>
    <scope>NUCLEOTIDE SEQUENCE [LARGE SCALE GENOMIC DNA]</scope>
    <source>
        <strain evidence="10 11">CBS 117206</strain>
    </source>
</reference>
<comment type="caution">
    <text evidence="10">The sequence shown here is derived from an EMBL/GenBank/DDBJ whole genome shotgun (WGS) entry which is preliminary data.</text>
</comment>
<evidence type="ECO:0000259" key="9">
    <source>
        <dbReference type="SMART" id="SM01060"/>
    </source>
</evidence>
<evidence type="ECO:0000313" key="11">
    <source>
        <dbReference type="Proteomes" id="UP001392437"/>
    </source>
</evidence>
<keyword evidence="2" id="KW-0575">Peroxidase</keyword>
<dbReference type="GO" id="GO:0042542">
    <property type="term" value="P:response to hydrogen peroxide"/>
    <property type="evidence" value="ECO:0007669"/>
    <property type="project" value="TreeGrafter"/>
</dbReference>
<dbReference type="Pfam" id="PF00199">
    <property type="entry name" value="Catalase"/>
    <property type="match status" value="2"/>
</dbReference>
<dbReference type="PANTHER" id="PTHR11465:SF9">
    <property type="entry name" value="CATALASE"/>
    <property type="match status" value="1"/>
</dbReference>
<dbReference type="SMART" id="SM01060">
    <property type="entry name" value="Catalase"/>
    <property type="match status" value="1"/>
</dbReference>
<dbReference type="Proteomes" id="UP001392437">
    <property type="component" value="Unassembled WGS sequence"/>
</dbReference>
<keyword evidence="6" id="KW-0408">Iron</keyword>
<dbReference type="GO" id="GO:0005777">
    <property type="term" value="C:peroxisome"/>
    <property type="evidence" value="ECO:0007669"/>
    <property type="project" value="TreeGrafter"/>
</dbReference>
<evidence type="ECO:0000256" key="3">
    <source>
        <dbReference type="ARBA" id="ARBA00022617"/>
    </source>
</evidence>
<dbReference type="Gene3D" id="2.40.180.10">
    <property type="entry name" value="Catalase core domain"/>
    <property type="match status" value="1"/>
</dbReference>
<dbReference type="InterPro" id="IPR018028">
    <property type="entry name" value="Catalase"/>
</dbReference>
<proteinExistence type="inferred from homology"/>
<dbReference type="EMBL" id="JAQQWP010000004">
    <property type="protein sequence ID" value="KAK8120805.1"/>
    <property type="molecule type" value="Genomic_DNA"/>
</dbReference>
<evidence type="ECO:0000256" key="2">
    <source>
        <dbReference type="ARBA" id="ARBA00022559"/>
    </source>
</evidence>
<keyword evidence="11" id="KW-1185">Reference proteome</keyword>
<feature type="compositionally biased region" description="Polar residues" evidence="8">
    <location>
        <begin position="1"/>
        <end position="13"/>
    </location>
</feature>
<evidence type="ECO:0000256" key="8">
    <source>
        <dbReference type="SAM" id="MobiDB-lite"/>
    </source>
</evidence>
<sequence length="640" mass="71270">MDTANGNGTNGFVDQSMDPDTLQPLNAPLPPNALPPKGTDYYTLPNGAPIKHPQASQRIGRQLRAIIPVSDINLIDQIAHITHERIPERLVHAKGSSAYGEFEVTHDITDITSAAFLNKVGKKTPLFVRFSTVAGERGSADSVRDSRGFAFKLYTEEGNLDWLFFSTPVFFIRDPAKFSSMTHAQKRDPQTNLKNPDMFWDFFNHNAESFHTIMMLFSDRATPVSYRYADIFGINTYKFTKPDGSFKYIKIHLKTDQGVQNLTNDESVRISGQDPDYFQKDLFTSIEKGNYPSWTVYAQIIDPLEAENYKTNIFDATKTISQKDFPLVPFGKITLNKNIQNFHTEAEQSAFNPANIVPGWNITPDPSECFLHFLFSSFSLPLDGADQPLLATVLQIRMFAYGETQRYRLGVNHQQLPTNRSFYMYNPTRRDGAANVANYGAQQNYIPAHDAPPIVKPAQYEVLAAHEEWIGSVVEYESQVTDADFVQPREFWEVLGRTKDQQKNLVYNVAENLSGATQGVRQATYTIFKRIDQKLGEWIEKETESVVKAKSPNEIPGIVVGGEIVSDEQISGKGGKNDPLPGTGTALPLHTPAPPRSMMGGDASLGDSMRAVINKGGPVQPGSQGGDGRVITYHVLIVFA</sequence>
<evidence type="ECO:0000256" key="4">
    <source>
        <dbReference type="ARBA" id="ARBA00022723"/>
    </source>
</evidence>
<dbReference type="Pfam" id="PF06628">
    <property type="entry name" value="Catalase-rel"/>
    <property type="match status" value="1"/>
</dbReference>
<organism evidence="10 11">
    <name type="scientific">Apiospora kogelbergensis</name>
    <dbReference type="NCBI Taxonomy" id="1337665"/>
    <lineage>
        <taxon>Eukaryota</taxon>
        <taxon>Fungi</taxon>
        <taxon>Dikarya</taxon>
        <taxon>Ascomycota</taxon>
        <taxon>Pezizomycotina</taxon>
        <taxon>Sordariomycetes</taxon>
        <taxon>Xylariomycetidae</taxon>
        <taxon>Amphisphaeriales</taxon>
        <taxon>Apiosporaceae</taxon>
        <taxon>Apiospora</taxon>
    </lineage>
</organism>
<dbReference type="InterPro" id="IPR011614">
    <property type="entry name" value="Catalase_core"/>
</dbReference>
<name>A0AAW0R0L3_9PEZI</name>
<keyword evidence="4" id="KW-0479">Metal-binding</keyword>
<dbReference type="GO" id="GO:0042744">
    <property type="term" value="P:hydrogen peroxide catabolic process"/>
    <property type="evidence" value="ECO:0007669"/>
    <property type="project" value="UniProtKB-KW"/>
</dbReference>
<dbReference type="InterPro" id="IPR020835">
    <property type="entry name" value="Catalase_sf"/>
</dbReference>
<dbReference type="PROSITE" id="PS00438">
    <property type="entry name" value="CATALASE_2"/>
    <property type="match status" value="1"/>
</dbReference>
<dbReference type="PANTHER" id="PTHR11465">
    <property type="entry name" value="CATALASE"/>
    <property type="match status" value="1"/>
</dbReference>
<gene>
    <name evidence="10" type="ORF">PG999_004925</name>
</gene>
<evidence type="ECO:0000256" key="5">
    <source>
        <dbReference type="ARBA" id="ARBA00023002"/>
    </source>
</evidence>
<dbReference type="InterPro" id="IPR010582">
    <property type="entry name" value="Catalase_immune_responsive"/>
</dbReference>
<evidence type="ECO:0000256" key="6">
    <source>
        <dbReference type="ARBA" id="ARBA00023004"/>
    </source>
</evidence>
<dbReference type="AlphaFoldDB" id="A0AAW0R0L3"/>
<dbReference type="PRINTS" id="PR00067">
    <property type="entry name" value="CATALASE"/>
</dbReference>
<keyword evidence="7" id="KW-0376">Hydrogen peroxide</keyword>
<evidence type="ECO:0000256" key="7">
    <source>
        <dbReference type="ARBA" id="ARBA00023324"/>
    </source>
</evidence>
<evidence type="ECO:0000256" key="1">
    <source>
        <dbReference type="ARBA" id="ARBA00005329"/>
    </source>
</evidence>
<accession>A0AAW0R0L3</accession>
<dbReference type="GO" id="GO:0005739">
    <property type="term" value="C:mitochondrion"/>
    <property type="evidence" value="ECO:0007669"/>
    <property type="project" value="TreeGrafter"/>
</dbReference>
<evidence type="ECO:0000313" key="10">
    <source>
        <dbReference type="EMBL" id="KAK8120805.1"/>
    </source>
</evidence>
<dbReference type="PROSITE" id="PS51402">
    <property type="entry name" value="CATALASE_3"/>
    <property type="match status" value="1"/>
</dbReference>
<dbReference type="GO" id="GO:0004096">
    <property type="term" value="F:catalase activity"/>
    <property type="evidence" value="ECO:0007669"/>
    <property type="project" value="UniProtKB-EC"/>
</dbReference>
<feature type="region of interest" description="Disordered" evidence="8">
    <location>
        <begin position="569"/>
        <end position="595"/>
    </location>
</feature>
<comment type="similarity">
    <text evidence="1">Belongs to the catalase family.</text>
</comment>
<protein>
    <recommendedName>
        <fullName evidence="9">Catalase core domain-containing protein</fullName>
    </recommendedName>
</protein>
<feature type="domain" description="Catalase core" evidence="9">
    <location>
        <begin position="43"/>
        <end position="454"/>
    </location>
</feature>